<dbReference type="Pfam" id="PF01061">
    <property type="entry name" value="ABC2_membrane"/>
    <property type="match status" value="1"/>
</dbReference>
<evidence type="ECO:0000256" key="6">
    <source>
        <dbReference type="SAM" id="Phobius"/>
    </source>
</evidence>
<dbReference type="AlphaFoldDB" id="A0A485KEC6"/>
<keyword evidence="5 6" id="KW-0472">Membrane</keyword>
<dbReference type="InterPro" id="IPR013525">
    <property type="entry name" value="ABC2_TM"/>
</dbReference>
<dbReference type="EMBL" id="CAADRA010000768">
    <property type="protein sequence ID" value="VFT80987.1"/>
    <property type="molecule type" value="Genomic_DNA"/>
</dbReference>
<keyword evidence="3 6" id="KW-0812">Transmembrane</keyword>
<evidence type="ECO:0000256" key="4">
    <source>
        <dbReference type="ARBA" id="ARBA00022989"/>
    </source>
</evidence>
<accession>A0A485KEC6</accession>
<reference evidence="9" key="2">
    <citation type="submission" date="2019-06" db="EMBL/GenBank/DDBJ databases">
        <title>Genomics analysis of Aphanomyces spp. identifies a new class of oomycete effector associated with host adaptation.</title>
        <authorList>
            <person name="Gaulin E."/>
        </authorList>
    </citation>
    <scope>NUCLEOTIDE SEQUENCE</scope>
    <source>
        <strain evidence="9">CBS 578.67</strain>
    </source>
</reference>
<dbReference type="PANTHER" id="PTHR19241">
    <property type="entry name" value="ATP-BINDING CASSETTE TRANSPORTER"/>
    <property type="match status" value="1"/>
</dbReference>
<evidence type="ECO:0000256" key="2">
    <source>
        <dbReference type="ARBA" id="ARBA00022448"/>
    </source>
</evidence>
<evidence type="ECO:0000313" key="10">
    <source>
        <dbReference type="EMBL" id="VFT80987.1"/>
    </source>
</evidence>
<feature type="transmembrane region" description="Helical" evidence="6">
    <location>
        <begin position="265"/>
        <end position="284"/>
    </location>
</feature>
<dbReference type="Pfam" id="PF19055">
    <property type="entry name" value="ABC2_membrane_7"/>
    <property type="match status" value="1"/>
</dbReference>
<organism evidence="10 11">
    <name type="scientific">Aphanomyces stellatus</name>
    <dbReference type="NCBI Taxonomy" id="120398"/>
    <lineage>
        <taxon>Eukaryota</taxon>
        <taxon>Sar</taxon>
        <taxon>Stramenopiles</taxon>
        <taxon>Oomycota</taxon>
        <taxon>Saprolegniomycetes</taxon>
        <taxon>Saprolegniales</taxon>
        <taxon>Verrucalvaceae</taxon>
        <taxon>Aphanomyces</taxon>
    </lineage>
</organism>
<dbReference type="EMBL" id="VJMH01000768">
    <property type="protein sequence ID" value="KAF0714507.1"/>
    <property type="molecule type" value="Genomic_DNA"/>
</dbReference>
<reference evidence="10 11" key="1">
    <citation type="submission" date="2019-03" db="EMBL/GenBank/DDBJ databases">
        <authorList>
            <person name="Gaulin E."/>
            <person name="Dumas B."/>
        </authorList>
    </citation>
    <scope>NUCLEOTIDE SEQUENCE [LARGE SCALE GENOMIC DNA]</scope>
    <source>
        <strain evidence="10">CBS 568.67</strain>
    </source>
</reference>
<dbReference type="Proteomes" id="UP000332933">
    <property type="component" value="Unassembled WGS sequence"/>
</dbReference>
<evidence type="ECO:0000313" key="11">
    <source>
        <dbReference type="Proteomes" id="UP000332933"/>
    </source>
</evidence>
<feature type="transmembrane region" description="Helical" evidence="6">
    <location>
        <begin position="296"/>
        <end position="318"/>
    </location>
</feature>
<name>A0A485KEC6_9STRA</name>
<evidence type="ECO:0000256" key="3">
    <source>
        <dbReference type="ARBA" id="ARBA00022692"/>
    </source>
</evidence>
<evidence type="ECO:0000259" key="7">
    <source>
        <dbReference type="Pfam" id="PF01061"/>
    </source>
</evidence>
<dbReference type="GO" id="GO:0140359">
    <property type="term" value="F:ABC-type transporter activity"/>
    <property type="evidence" value="ECO:0007669"/>
    <property type="project" value="InterPro"/>
</dbReference>
<feature type="domain" description="ABC-2 type transporter transmembrane" evidence="7">
    <location>
        <begin position="137"/>
        <end position="345"/>
    </location>
</feature>
<feature type="domain" description="ABC transporter family G" evidence="8">
    <location>
        <begin position="19"/>
        <end position="94"/>
    </location>
</feature>
<feature type="transmembrane region" description="Helical" evidence="6">
    <location>
        <begin position="386"/>
        <end position="407"/>
    </location>
</feature>
<keyword evidence="4 6" id="KW-1133">Transmembrane helix</keyword>
<proteinExistence type="predicted"/>
<evidence type="ECO:0000259" key="8">
    <source>
        <dbReference type="Pfam" id="PF19055"/>
    </source>
</evidence>
<feature type="transmembrane region" description="Helical" evidence="6">
    <location>
        <begin position="232"/>
        <end position="259"/>
    </location>
</feature>
<dbReference type="InterPro" id="IPR043926">
    <property type="entry name" value="ABCG_dom"/>
</dbReference>
<keyword evidence="11" id="KW-1185">Reference proteome</keyword>
<keyword evidence="2" id="KW-0813">Transport</keyword>
<feature type="transmembrane region" description="Helical" evidence="6">
    <location>
        <begin position="157"/>
        <end position="177"/>
    </location>
</feature>
<evidence type="ECO:0000256" key="1">
    <source>
        <dbReference type="ARBA" id="ARBA00004141"/>
    </source>
</evidence>
<gene>
    <name evidence="10" type="primary">Aste57867_3840</name>
    <name evidence="9" type="ORF">As57867_003829</name>
    <name evidence="10" type="ORF">ASTE57867_3840</name>
</gene>
<protein>
    <submittedName>
        <fullName evidence="10">Aste57867_3840 protein</fullName>
    </submittedName>
</protein>
<dbReference type="GO" id="GO:0016020">
    <property type="term" value="C:membrane"/>
    <property type="evidence" value="ECO:0007669"/>
    <property type="project" value="UniProtKB-SubCell"/>
</dbReference>
<sequence>MKGVQSIARTGRTVLCTIHQPSISIFELFDDLLLLQRGGFIAYFGELGKDSSKMLEYFHSIPGTEEIRPQYNPATYMLEVIGAGIGRDTKDYSVEYTKSELCKYNVDKALRLAEPSPDFVAFSTLNWTPMATSFQNQLKECVWKCAQTYWRSPQYNFVRLASFPLFALVFGTTFWQLPRSNVSQIKSHVGLIYNSMDFIGVINLMTVLDITCNERAVFYRERMSNYYGPLPYSLSLFTSEVPYLFVAVLLFVVIEFFTVGWVSQYFVFFWVTFFLYTSICTFFGQWMCALCPNTKVANVAVGALSCIFNLFSGFLLPFPYMQKWYKWLTYVVPSSYSLRSLAVSQLGICDNGKGNGCDPMVGAMDFNGTVAEWVQREFDFQPENRYYYMLVLIAMWFILQTCIYLTFKYVSHLKR</sequence>
<comment type="subcellular location">
    <subcellularLocation>
        <location evidence="1">Membrane</location>
        <topology evidence="1">Multi-pass membrane protein</topology>
    </subcellularLocation>
</comment>
<feature type="transmembrane region" description="Helical" evidence="6">
    <location>
        <begin position="189"/>
        <end position="211"/>
    </location>
</feature>
<evidence type="ECO:0000256" key="5">
    <source>
        <dbReference type="ARBA" id="ARBA00023136"/>
    </source>
</evidence>
<evidence type="ECO:0000313" key="9">
    <source>
        <dbReference type="EMBL" id="KAF0714507.1"/>
    </source>
</evidence>
<dbReference type="OrthoDB" id="70398at2759"/>